<evidence type="ECO:0000313" key="7">
    <source>
        <dbReference type="EMBL" id="CAJ49446.1"/>
    </source>
</evidence>
<dbReference type="CDD" id="cd07377">
    <property type="entry name" value="WHTH_GntR"/>
    <property type="match status" value="1"/>
</dbReference>
<dbReference type="SMART" id="SM00345">
    <property type="entry name" value="HTH_GNTR"/>
    <property type="match status" value="1"/>
</dbReference>
<evidence type="ECO:0000256" key="2">
    <source>
        <dbReference type="ARBA" id="ARBA00022898"/>
    </source>
</evidence>
<dbReference type="GO" id="GO:0003700">
    <property type="term" value="F:DNA-binding transcription factor activity"/>
    <property type="evidence" value="ECO:0007669"/>
    <property type="project" value="InterPro"/>
</dbReference>
<dbReference type="EMBL" id="AM167904">
    <property type="protein sequence ID" value="CAJ49446.1"/>
    <property type="molecule type" value="Genomic_DNA"/>
</dbReference>
<dbReference type="GO" id="GO:0030170">
    <property type="term" value="F:pyridoxal phosphate binding"/>
    <property type="evidence" value="ECO:0007669"/>
    <property type="project" value="InterPro"/>
</dbReference>
<name>Q2L0R7_BORA1</name>
<comment type="similarity">
    <text evidence="1">In the C-terminal section; belongs to the class-I pyridoxal-phosphate-dependent aminotransferase family.</text>
</comment>
<dbReference type="InterPro" id="IPR015421">
    <property type="entry name" value="PyrdxlP-dep_Trfase_major"/>
</dbReference>
<dbReference type="InterPro" id="IPR004839">
    <property type="entry name" value="Aminotransferase_I/II_large"/>
</dbReference>
<dbReference type="PROSITE" id="PS50949">
    <property type="entry name" value="HTH_GNTR"/>
    <property type="match status" value="1"/>
</dbReference>
<dbReference type="InterPro" id="IPR051446">
    <property type="entry name" value="HTH_trans_reg/aminotransferase"/>
</dbReference>
<dbReference type="InterPro" id="IPR015424">
    <property type="entry name" value="PyrdxlP-dep_Trfase"/>
</dbReference>
<protein>
    <submittedName>
        <fullName evidence="7">GntR-family transcriptional regulator</fullName>
    </submittedName>
</protein>
<keyword evidence="4" id="KW-0238">DNA-binding</keyword>
<gene>
    <name evidence="7" type="ordered locus">BAV1837</name>
</gene>
<dbReference type="InterPro" id="IPR036390">
    <property type="entry name" value="WH_DNA-bd_sf"/>
</dbReference>
<feature type="domain" description="HTH gntR-type" evidence="6">
    <location>
        <begin position="22"/>
        <end position="90"/>
    </location>
</feature>
<dbReference type="SUPFAM" id="SSF53383">
    <property type="entry name" value="PLP-dependent transferases"/>
    <property type="match status" value="1"/>
</dbReference>
<dbReference type="Proteomes" id="UP000001977">
    <property type="component" value="Chromosome"/>
</dbReference>
<dbReference type="AlphaFoldDB" id="Q2L0R7"/>
<dbReference type="InterPro" id="IPR000524">
    <property type="entry name" value="Tscrpt_reg_HTH_GntR"/>
</dbReference>
<evidence type="ECO:0000313" key="8">
    <source>
        <dbReference type="Proteomes" id="UP000001977"/>
    </source>
</evidence>
<keyword evidence="5" id="KW-0804">Transcription</keyword>
<dbReference type="PANTHER" id="PTHR46577:SF1">
    <property type="entry name" value="HTH-TYPE TRANSCRIPTIONAL REGULATORY PROTEIN GABR"/>
    <property type="match status" value="1"/>
</dbReference>
<dbReference type="CDD" id="cd00609">
    <property type="entry name" value="AAT_like"/>
    <property type="match status" value="1"/>
</dbReference>
<evidence type="ECO:0000256" key="4">
    <source>
        <dbReference type="ARBA" id="ARBA00023125"/>
    </source>
</evidence>
<dbReference type="Gene3D" id="3.40.640.10">
    <property type="entry name" value="Type I PLP-dependent aspartate aminotransferase-like (Major domain)"/>
    <property type="match status" value="1"/>
</dbReference>
<evidence type="ECO:0000256" key="3">
    <source>
        <dbReference type="ARBA" id="ARBA00023015"/>
    </source>
</evidence>
<evidence type="ECO:0000256" key="1">
    <source>
        <dbReference type="ARBA" id="ARBA00005384"/>
    </source>
</evidence>
<dbReference type="eggNOG" id="COG1167">
    <property type="taxonomic scope" value="Bacteria"/>
</dbReference>
<dbReference type="Gene3D" id="1.10.10.10">
    <property type="entry name" value="Winged helix-like DNA-binding domain superfamily/Winged helix DNA-binding domain"/>
    <property type="match status" value="1"/>
</dbReference>
<dbReference type="KEGG" id="bav:BAV1837"/>
<dbReference type="GO" id="GO:0003677">
    <property type="term" value="F:DNA binding"/>
    <property type="evidence" value="ECO:0007669"/>
    <property type="project" value="UniProtKB-KW"/>
</dbReference>
<proteinExistence type="inferred from homology"/>
<dbReference type="PANTHER" id="PTHR46577">
    <property type="entry name" value="HTH-TYPE TRANSCRIPTIONAL REGULATORY PROTEIN GABR"/>
    <property type="match status" value="1"/>
</dbReference>
<dbReference type="InterPro" id="IPR036388">
    <property type="entry name" value="WH-like_DNA-bd_sf"/>
</dbReference>
<dbReference type="Pfam" id="PF00155">
    <property type="entry name" value="Aminotran_1_2"/>
    <property type="match status" value="1"/>
</dbReference>
<dbReference type="RefSeq" id="WP_012417507.1">
    <property type="nucleotide sequence ID" value="NC_010645.1"/>
</dbReference>
<dbReference type="InterPro" id="IPR015422">
    <property type="entry name" value="PyrdxlP-dep_Trfase_small"/>
</dbReference>
<reference evidence="7 8" key="1">
    <citation type="journal article" date="2006" name="J. Bacteriol.">
        <title>Comparison of the genome sequence of the poultry pathogen Bordetella avium with those of B. bronchiseptica, B. pertussis, and B. parapertussis reveals extensive diversity in surface structures associated with host interaction.</title>
        <authorList>
            <person name="Sebaihia M."/>
            <person name="Preston A."/>
            <person name="Maskell D.J."/>
            <person name="Kuzmiak H."/>
            <person name="Connell T.D."/>
            <person name="King N.D."/>
            <person name="Orndorff P.E."/>
            <person name="Miyamoto D.M."/>
            <person name="Thomson N.R."/>
            <person name="Harris D."/>
            <person name="Goble A."/>
            <person name="Lord A."/>
            <person name="Murphy L."/>
            <person name="Quail M.A."/>
            <person name="Rutter S."/>
            <person name="Squares R."/>
            <person name="Squares S."/>
            <person name="Woodward J."/>
            <person name="Parkhill J."/>
            <person name="Temple L.M."/>
        </authorList>
    </citation>
    <scope>NUCLEOTIDE SEQUENCE [LARGE SCALE GENOMIC DNA]</scope>
    <source>
        <strain evidence="7 8">197N</strain>
    </source>
</reference>
<dbReference type="Gene3D" id="3.90.1150.10">
    <property type="entry name" value="Aspartate Aminotransferase, domain 1"/>
    <property type="match status" value="1"/>
</dbReference>
<keyword evidence="8" id="KW-1185">Reference proteome</keyword>
<organism evidence="7 8">
    <name type="scientific">Bordetella avium (strain 197N)</name>
    <dbReference type="NCBI Taxonomy" id="360910"/>
    <lineage>
        <taxon>Bacteria</taxon>
        <taxon>Pseudomonadati</taxon>
        <taxon>Pseudomonadota</taxon>
        <taxon>Betaproteobacteria</taxon>
        <taxon>Burkholderiales</taxon>
        <taxon>Alcaligenaceae</taxon>
        <taxon>Bordetella</taxon>
    </lineage>
</organism>
<sequence>MSRKKGNVAELSWLKPLSPGRGPRYQQIAQQVIDAAREQRLLPGDRLPPQRELAQQLGVDLTTVTRAYNALRASGLLAVHGARGTYIALPAEISGDAGSTVDLSMNIPPLTGSVAFGRALQLAAAHAQARLSKDALMSYHVGPGAALDREAGALWLRPVLGRIERARVIVCSGAQTALAGLMLARSREGDGVLTDTLTYPGLLAAASTLRREICPVPGDEQGMLPQALEQACVARRPALLYLNPTIHNPTTITMSAPRRAEIYDIASRHGVAIIEDDPYYLLAGDAPAPFASYQGGAPVFYVSTLSKTLAPGLRTAYIVTPAGEPQAPLLDALRSITLMPSAWMTALATQMIESGAAQRWLGEVRAELERRQTLAAGILPTASLAHPGGLHRWLTLPPGWDEHRLIRAAQDQGLGVTPSAAFSALDRVPHAVRISLGGAADLAALEIGLRRLAGILADPGLPRVSGVV</sequence>
<dbReference type="Pfam" id="PF00392">
    <property type="entry name" value="GntR"/>
    <property type="match status" value="1"/>
</dbReference>
<keyword evidence="2" id="KW-0663">Pyridoxal phosphate</keyword>
<dbReference type="HOGENOM" id="CLU_017584_0_0_4"/>
<dbReference type="SUPFAM" id="SSF46785">
    <property type="entry name" value="Winged helix' DNA-binding domain"/>
    <property type="match status" value="1"/>
</dbReference>
<evidence type="ECO:0000259" key="6">
    <source>
        <dbReference type="PROSITE" id="PS50949"/>
    </source>
</evidence>
<accession>Q2L0R7</accession>
<evidence type="ECO:0000256" key="5">
    <source>
        <dbReference type="ARBA" id="ARBA00023163"/>
    </source>
</evidence>
<dbReference type="OrthoDB" id="9804020at2"/>
<keyword evidence="3" id="KW-0805">Transcription regulation</keyword>